<proteinExistence type="inferred from homology"/>
<name>A0A9E7E8Z2_9LILI</name>
<evidence type="ECO:0000256" key="1">
    <source>
        <dbReference type="ARBA" id="ARBA00001663"/>
    </source>
</evidence>
<dbReference type="Proteomes" id="UP001055439">
    <property type="component" value="Chromosome 1"/>
</dbReference>
<dbReference type="GO" id="GO:0030014">
    <property type="term" value="C:CCR4-NOT complex"/>
    <property type="evidence" value="ECO:0007669"/>
    <property type="project" value="InterPro"/>
</dbReference>
<dbReference type="GO" id="GO:0003723">
    <property type="term" value="F:RNA binding"/>
    <property type="evidence" value="ECO:0007669"/>
    <property type="project" value="UniProtKB-KW"/>
</dbReference>
<evidence type="ECO:0000256" key="9">
    <source>
        <dbReference type="ARBA" id="ARBA00022722"/>
    </source>
</evidence>
<evidence type="ECO:0000256" key="11">
    <source>
        <dbReference type="ARBA" id="ARBA00022801"/>
    </source>
</evidence>
<keyword evidence="15" id="KW-0804">Transcription</keyword>
<comment type="subunit">
    <text evidence="6">Component of the CCR4-NOT complex, at least composed of CRR4 and CAF1 proteins.</text>
</comment>
<comment type="function">
    <text evidence="17">Ubiquitous transcription factor required for a diverse set of processes. It is a component of the CCR4 complex involved in the control of gene expression.</text>
</comment>
<evidence type="ECO:0000256" key="13">
    <source>
        <dbReference type="ARBA" id="ARBA00022884"/>
    </source>
</evidence>
<evidence type="ECO:0000256" key="7">
    <source>
        <dbReference type="ARBA" id="ARBA00012161"/>
    </source>
</evidence>
<dbReference type="InterPro" id="IPR006941">
    <property type="entry name" value="RNase_CAF1"/>
</dbReference>
<evidence type="ECO:0000256" key="4">
    <source>
        <dbReference type="ARBA" id="ARBA00004496"/>
    </source>
</evidence>
<evidence type="ECO:0000256" key="8">
    <source>
        <dbReference type="ARBA" id="ARBA00022490"/>
    </source>
</evidence>
<evidence type="ECO:0000256" key="14">
    <source>
        <dbReference type="ARBA" id="ARBA00023015"/>
    </source>
</evidence>
<keyword evidence="14" id="KW-0805">Transcription regulation</keyword>
<dbReference type="OrthoDB" id="696953at2759"/>
<comment type="similarity">
    <text evidence="5">Belongs to the CAF1 family.</text>
</comment>
<dbReference type="InterPro" id="IPR039637">
    <property type="entry name" value="CNOT7/CNOT8/Pop2"/>
</dbReference>
<keyword evidence="11" id="KW-0378">Hydrolase</keyword>
<keyword evidence="19" id="KW-1185">Reference proteome</keyword>
<evidence type="ECO:0000313" key="18">
    <source>
        <dbReference type="EMBL" id="URD72605.1"/>
    </source>
</evidence>
<evidence type="ECO:0000313" key="19">
    <source>
        <dbReference type="Proteomes" id="UP001055439"/>
    </source>
</evidence>
<gene>
    <name evidence="18" type="ORF">MUK42_09309</name>
</gene>
<protein>
    <recommendedName>
        <fullName evidence="7">poly(A)-specific ribonuclease</fullName>
        <ecNumber evidence="7">3.1.13.4</ecNumber>
    </recommendedName>
</protein>
<accession>A0A9E7E8Z2</accession>
<evidence type="ECO:0000256" key="10">
    <source>
        <dbReference type="ARBA" id="ARBA00022723"/>
    </source>
</evidence>
<evidence type="ECO:0000256" key="17">
    <source>
        <dbReference type="ARBA" id="ARBA00025148"/>
    </source>
</evidence>
<reference evidence="18" key="1">
    <citation type="submission" date="2022-05" db="EMBL/GenBank/DDBJ databases">
        <title>The Musa troglodytarum L. genome provides insights into the mechanism of non-climacteric behaviour and enrichment of carotenoids.</title>
        <authorList>
            <person name="Wang J."/>
        </authorList>
    </citation>
    <scope>NUCLEOTIDE SEQUENCE</scope>
    <source>
        <tissue evidence="18">Leaf</tissue>
    </source>
</reference>
<evidence type="ECO:0000256" key="6">
    <source>
        <dbReference type="ARBA" id="ARBA00011757"/>
    </source>
</evidence>
<keyword evidence="8" id="KW-0963">Cytoplasm</keyword>
<evidence type="ECO:0000256" key="16">
    <source>
        <dbReference type="ARBA" id="ARBA00023242"/>
    </source>
</evidence>
<evidence type="ECO:0000256" key="5">
    <source>
        <dbReference type="ARBA" id="ARBA00008372"/>
    </source>
</evidence>
<evidence type="ECO:0000256" key="2">
    <source>
        <dbReference type="ARBA" id="ARBA00001968"/>
    </source>
</evidence>
<sequence length="186" mass="21216">SVLEKNLRERLQIIGSLRRSFRFVAIDTEFTGFPRHASEGERYRGVKYNVGRMHLLQFGIALFGDDGNTPWPGYCRQFNFADFDPEVDACSPGSVEMLQRSGHDLQRNRRTRRHARSRCSDLLRNELFRQAYNSTHITFHAPSDACLIKMITGARRPNTPNGFIVLAISILGDPNLASRRSRGCCK</sequence>
<dbReference type="EC" id="3.1.13.4" evidence="7"/>
<dbReference type="InterPro" id="IPR036397">
    <property type="entry name" value="RNaseH_sf"/>
</dbReference>
<dbReference type="GO" id="GO:0005737">
    <property type="term" value="C:cytoplasm"/>
    <property type="evidence" value="ECO:0007669"/>
    <property type="project" value="UniProtKB-SubCell"/>
</dbReference>
<dbReference type="InterPro" id="IPR012337">
    <property type="entry name" value="RNaseH-like_sf"/>
</dbReference>
<dbReference type="GO" id="GO:0046872">
    <property type="term" value="F:metal ion binding"/>
    <property type="evidence" value="ECO:0007669"/>
    <property type="project" value="UniProtKB-KW"/>
</dbReference>
<keyword evidence="10" id="KW-0479">Metal-binding</keyword>
<dbReference type="GO" id="GO:0005634">
    <property type="term" value="C:nucleus"/>
    <property type="evidence" value="ECO:0007669"/>
    <property type="project" value="UniProtKB-SubCell"/>
</dbReference>
<dbReference type="SUPFAM" id="SSF53098">
    <property type="entry name" value="Ribonuclease H-like"/>
    <property type="match status" value="1"/>
</dbReference>
<organism evidence="18 19">
    <name type="scientific">Musa troglodytarum</name>
    <name type="common">fe'i banana</name>
    <dbReference type="NCBI Taxonomy" id="320322"/>
    <lineage>
        <taxon>Eukaryota</taxon>
        <taxon>Viridiplantae</taxon>
        <taxon>Streptophyta</taxon>
        <taxon>Embryophyta</taxon>
        <taxon>Tracheophyta</taxon>
        <taxon>Spermatophyta</taxon>
        <taxon>Magnoliopsida</taxon>
        <taxon>Liliopsida</taxon>
        <taxon>Zingiberales</taxon>
        <taxon>Musaceae</taxon>
        <taxon>Musa</taxon>
    </lineage>
</organism>
<keyword evidence="12" id="KW-0269">Exonuclease</keyword>
<evidence type="ECO:0000256" key="15">
    <source>
        <dbReference type="ARBA" id="ARBA00023163"/>
    </source>
</evidence>
<dbReference type="Pfam" id="PF04857">
    <property type="entry name" value="CAF1"/>
    <property type="match status" value="1"/>
</dbReference>
<evidence type="ECO:0000256" key="3">
    <source>
        <dbReference type="ARBA" id="ARBA00004123"/>
    </source>
</evidence>
<evidence type="ECO:0000256" key="12">
    <source>
        <dbReference type="ARBA" id="ARBA00022839"/>
    </source>
</evidence>
<comment type="cofactor">
    <cofactor evidence="2">
        <name>a divalent metal cation</name>
        <dbReference type="ChEBI" id="CHEBI:60240"/>
    </cofactor>
</comment>
<dbReference type="Gene3D" id="3.30.420.10">
    <property type="entry name" value="Ribonuclease H-like superfamily/Ribonuclease H"/>
    <property type="match status" value="1"/>
</dbReference>
<keyword evidence="9" id="KW-0540">Nuclease</keyword>
<dbReference type="GO" id="GO:0004535">
    <property type="term" value="F:poly(A)-specific ribonuclease activity"/>
    <property type="evidence" value="ECO:0007669"/>
    <property type="project" value="UniProtKB-EC"/>
</dbReference>
<comment type="subcellular location">
    <subcellularLocation>
        <location evidence="4">Cytoplasm</location>
    </subcellularLocation>
    <subcellularLocation>
        <location evidence="3">Nucleus</location>
    </subcellularLocation>
</comment>
<dbReference type="EMBL" id="CP097502">
    <property type="protein sequence ID" value="URD72605.1"/>
    <property type="molecule type" value="Genomic_DNA"/>
</dbReference>
<keyword evidence="13" id="KW-0694">RNA-binding</keyword>
<feature type="non-terminal residue" evidence="18">
    <location>
        <position position="1"/>
    </location>
</feature>
<dbReference type="PANTHER" id="PTHR10797">
    <property type="entry name" value="CCR4-NOT TRANSCRIPTION COMPLEX SUBUNIT"/>
    <property type="match status" value="1"/>
</dbReference>
<comment type="catalytic activity">
    <reaction evidence="1">
        <text>Exonucleolytic cleavage of poly(A) to 5'-AMP.</text>
        <dbReference type="EC" id="3.1.13.4"/>
    </reaction>
</comment>
<dbReference type="AlphaFoldDB" id="A0A9E7E8Z2"/>
<keyword evidence="16" id="KW-0539">Nucleus</keyword>